<evidence type="ECO:0000256" key="1">
    <source>
        <dbReference type="SAM" id="MobiDB-lite"/>
    </source>
</evidence>
<proteinExistence type="predicted"/>
<gene>
    <name evidence="3" type="ORF">L195_g003664</name>
</gene>
<name>A0A2K3NVY2_TRIPR</name>
<evidence type="ECO:0000313" key="3">
    <source>
        <dbReference type="EMBL" id="PNY07177.1"/>
    </source>
</evidence>
<evidence type="ECO:0000259" key="2">
    <source>
        <dbReference type="Pfam" id="PF08711"/>
    </source>
</evidence>
<dbReference type="InterPro" id="IPR017923">
    <property type="entry name" value="TFIIS_N"/>
</dbReference>
<reference evidence="3 4" key="2">
    <citation type="journal article" date="2017" name="Front. Plant Sci.">
        <title>Gene Classification and Mining of Molecular Markers Useful in Red Clover (Trifolium pratense) Breeding.</title>
        <authorList>
            <person name="Istvanek J."/>
            <person name="Dluhosova J."/>
            <person name="Dluhos P."/>
            <person name="Patkova L."/>
            <person name="Nedelnik J."/>
            <person name="Repkova J."/>
        </authorList>
    </citation>
    <scope>NUCLEOTIDE SEQUENCE [LARGE SCALE GENOMIC DNA]</scope>
    <source>
        <strain evidence="4">cv. Tatra</strain>
        <tissue evidence="3">Young leaves</tissue>
    </source>
</reference>
<dbReference type="PANTHER" id="PTHR47350:SF4">
    <property type="entry name" value="PROTEIN IWS1 HOMOLOG 1"/>
    <property type="match status" value="1"/>
</dbReference>
<reference evidence="3 4" key="1">
    <citation type="journal article" date="2014" name="Am. J. Bot.">
        <title>Genome assembly and annotation for red clover (Trifolium pratense; Fabaceae).</title>
        <authorList>
            <person name="Istvanek J."/>
            <person name="Jaros M."/>
            <person name="Krenek A."/>
            <person name="Repkova J."/>
        </authorList>
    </citation>
    <scope>NUCLEOTIDE SEQUENCE [LARGE SCALE GENOMIC DNA]</scope>
    <source>
        <strain evidence="4">cv. Tatra</strain>
        <tissue evidence="3">Young leaves</tissue>
    </source>
</reference>
<evidence type="ECO:0000313" key="4">
    <source>
        <dbReference type="Proteomes" id="UP000236291"/>
    </source>
</evidence>
<dbReference type="InterPro" id="IPR044204">
    <property type="entry name" value="IWS1/2"/>
</dbReference>
<dbReference type="Proteomes" id="UP000236291">
    <property type="component" value="Unassembled WGS sequence"/>
</dbReference>
<feature type="region of interest" description="Disordered" evidence="1">
    <location>
        <begin position="79"/>
        <end position="128"/>
    </location>
</feature>
<dbReference type="PANTHER" id="PTHR47350">
    <property type="entry name" value="PROTEIN IWS1 HOMOLOG 1"/>
    <property type="match status" value="1"/>
</dbReference>
<protein>
    <submittedName>
        <fullName evidence="3">Protein IWS1</fullName>
    </submittedName>
</protein>
<dbReference type="Gene3D" id="1.20.930.10">
    <property type="entry name" value="Conserved domain common to transcription factors TFIIS, elongin A, CRSP70"/>
    <property type="match status" value="1"/>
</dbReference>
<dbReference type="GO" id="GO:0009742">
    <property type="term" value="P:brassinosteroid mediated signaling pathway"/>
    <property type="evidence" value="ECO:0007669"/>
    <property type="project" value="InterPro"/>
</dbReference>
<sequence length="128" mass="15120">MYFEQDGWYPLHDPPHKHILATIGINVLDMIHTYQMEYVPYNVIMFLSRCEQEINLNRKLAKELVDKWSRPIFNKSTRFEDMQNSEDDRVPYRRPSVKKPANKAAGMASRDGDLDLDLSQPRCYEPTE</sequence>
<feature type="domain" description="TFIIS N-terminal" evidence="2">
    <location>
        <begin position="43"/>
        <end position="72"/>
    </location>
</feature>
<dbReference type="Pfam" id="PF08711">
    <property type="entry name" value="Med26"/>
    <property type="match status" value="1"/>
</dbReference>
<dbReference type="EMBL" id="ASHM01001730">
    <property type="protein sequence ID" value="PNY07177.1"/>
    <property type="molecule type" value="Genomic_DNA"/>
</dbReference>
<feature type="compositionally biased region" description="Basic and acidic residues" evidence="1">
    <location>
        <begin position="79"/>
        <end position="91"/>
    </location>
</feature>
<dbReference type="STRING" id="57577.A0A2K3NVY2"/>
<dbReference type="GO" id="GO:0032784">
    <property type="term" value="P:regulation of DNA-templated transcription elongation"/>
    <property type="evidence" value="ECO:0007669"/>
    <property type="project" value="InterPro"/>
</dbReference>
<accession>A0A2K3NVY2</accession>
<dbReference type="InterPro" id="IPR035441">
    <property type="entry name" value="TFIIS/LEDGF_dom_sf"/>
</dbReference>
<organism evidence="3 4">
    <name type="scientific">Trifolium pratense</name>
    <name type="common">Red clover</name>
    <dbReference type="NCBI Taxonomy" id="57577"/>
    <lineage>
        <taxon>Eukaryota</taxon>
        <taxon>Viridiplantae</taxon>
        <taxon>Streptophyta</taxon>
        <taxon>Embryophyta</taxon>
        <taxon>Tracheophyta</taxon>
        <taxon>Spermatophyta</taxon>
        <taxon>Magnoliopsida</taxon>
        <taxon>eudicotyledons</taxon>
        <taxon>Gunneridae</taxon>
        <taxon>Pentapetalae</taxon>
        <taxon>rosids</taxon>
        <taxon>fabids</taxon>
        <taxon>Fabales</taxon>
        <taxon>Fabaceae</taxon>
        <taxon>Papilionoideae</taxon>
        <taxon>50 kb inversion clade</taxon>
        <taxon>NPAAA clade</taxon>
        <taxon>Hologalegina</taxon>
        <taxon>IRL clade</taxon>
        <taxon>Trifolieae</taxon>
        <taxon>Trifolium</taxon>
    </lineage>
</organism>
<dbReference type="AlphaFoldDB" id="A0A2K3NVY2"/>
<comment type="caution">
    <text evidence="3">The sequence shown here is derived from an EMBL/GenBank/DDBJ whole genome shotgun (WGS) entry which is preliminary data.</text>
</comment>